<dbReference type="Pfam" id="PF18962">
    <property type="entry name" value="Por_Secre_tail"/>
    <property type="match status" value="1"/>
</dbReference>
<reference evidence="6" key="1">
    <citation type="submission" date="2020-02" db="EMBL/GenBank/DDBJ databases">
        <title>Flavobacterium sp. genome.</title>
        <authorList>
            <person name="Jung H.S."/>
            <person name="Baek J.H."/>
            <person name="Jeon C.O."/>
        </authorList>
    </citation>
    <scope>NUCLEOTIDE SEQUENCE</scope>
    <source>
        <strain evidence="6">SE-s28</strain>
    </source>
</reference>
<dbReference type="Proteomes" id="UP000712080">
    <property type="component" value="Unassembled WGS sequence"/>
</dbReference>
<evidence type="ECO:0000259" key="5">
    <source>
        <dbReference type="SMART" id="SM00560"/>
    </source>
</evidence>
<dbReference type="SUPFAM" id="SSF49899">
    <property type="entry name" value="Concanavalin A-like lectins/glucanases"/>
    <property type="match status" value="1"/>
</dbReference>
<evidence type="ECO:0000313" key="6">
    <source>
        <dbReference type="EMBL" id="NMH28853.1"/>
    </source>
</evidence>
<dbReference type="InterPro" id="IPR006558">
    <property type="entry name" value="LamG-like"/>
</dbReference>
<evidence type="ECO:0000256" key="4">
    <source>
        <dbReference type="SAM" id="SignalP"/>
    </source>
</evidence>
<protein>
    <submittedName>
        <fullName evidence="6">T9SS type A sorting domain-containing protein</fullName>
    </submittedName>
</protein>
<feature type="region of interest" description="Disordered" evidence="3">
    <location>
        <begin position="37"/>
        <end position="58"/>
    </location>
</feature>
<dbReference type="InterPro" id="IPR026444">
    <property type="entry name" value="Secre_tail"/>
</dbReference>
<dbReference type="RefSeq" id="WP_169527961.1">
    <property type="nucleotide sequence ID" value="NZ_JAAMPU010000107.1"/>
</dbReference>
<dbReference type="PANTHER" id="PTHR47635">
    <property type="entry name" value="CUB DOMAIN-CONTAINING PROTEIN"/>
    <property type="match status" value="1"/>
</dbReference>
<name>A0A972FUM9_9FLAO</name>
<evidence type="ECO:0000256" key="3">
    <source>
        <dbReference type="SAM" id="MobiDB-lite"/>
    </source>
</evidence>
<evidence type="ECO:0000256" key="1">
    <source>
        <dbReference type="ARBA" id="ARBA00022729"/>
    </source>
</evidence>
<evidence type="ECO:0000256" key="2">
    <source>
        <dbReference type="ARBA" id="ARBA00023157"/>
    </source>
</evidence>
<dbReference type="AlphaFoldDB" id="A0A972FUM9"/>
<feature type="signal peptide" evidence="4">
    <location>
        <begin position="1"/>
        <end position="20"/>
    </location>
</feature>
<gene>
    <name evidence="6" type="ORF">G6047_12485</name>
</gene>
<evidence type="ECO:0000313" key="7">
    <source>
        <dbReference type="Proteomes" id="UP000712080"/>
    </source>
</evidence>
<proteinExistence type="predicted"/>
<dbReference type="NCBIfam" id="TIGR04183">
    <property type="entry name" value="Por_Secre_tail"/>
    <property type="match status" value="1"/>
</dbReference>
<comment type="caution">
    <text evidence="6">The sequence shown here is derived from an EMBL/GenBank/DDBJ whole genome shotgun (WGS) entry which is preliminary data.</text>
</comment>
<keyword evidence="2" id="KW-1015">Disulfide bond</keyword>
<dbReference type="SMART" id="SM00560">
    <property type="entry name" value="LamGL"/>
    <property type="match status" value="1"/>
</dbReference>
<dbReference type="PANTHER" id="PTHR47635:SF2">
    <property type="entry name" value="LAMG-LIKE JELLYROLL FOLD DOMAIN-CONTAINING PROTEIN"/>
    <property type="match status" value="1"/>
</dbReference>
<dbReference type="InterPro" id="IPR013320">
    <property type="entry name" value="ConA-like_dom_sf"/>
</dbReference>
<dbReference type="GO" id="GO:0005975">
    <property type="term" value="P:carbohydrate metabolic process"/>
    <property type="evidence" value="ECO:0007669"/>
    <property type="project" value="UniProtKB-ARBA"/>
</dbReference>
<dbReference type="EMBL" id="JAAMPU010000107">
    <property type="protein sequence ID" value="NMH28853.1"/>
    <property type="molecule type" value="Genomic_DNA"/>
</dbReference>
<dbReference type="Pfam" id="PF13385">
    <property type="entry name" value="Laminin_G_3"/>
    <property type="match status" value="1"/>
</dbReference>
<keyword evidence="1 4" id="KW-0732">Signal</keyword>
<feature type="chain" id="PRO_5037169100" evidence="4">
    <location>
        <begin position="21"/>
        <end position="306"/>
    </location>
</feature>
<feature type="domain" description="LamG-like jellyroll fold" evidence="5">
    <location>
        <begin position="87"/>
        <end position="225"/>
    </location>
</feature>
<dbReference type="GO" id="GO:0004553">
    <property type="term" value="F:hydrolase activity, hydrolyzing O-glycosyl compounds"/>
    <property type="evidence" value="ECO:0007669"/>
    <property type="project" value="UniProtKB-ARBA"/>
</dbReference>
<dbReference type="Gene3D" id="2.60.120.200">
    <property type="match status" value="1"/>
</dbReference>
<organism evidence="6 7">
    <name type="scientific">Flavobacterium silvaticum</name>
    <dbReference type="NCBI Taxonomy" id="1852020"/>
    <lineage>
        <taxon>Bacteria</taxon>
        <taxon>Pseudomonadati</taxon>
        <taxon>Bacteroidota</taxon>
        <taxon>Flavobacteriia</taxon>
        <taxon>Flavobacteriales</taxon>
        <taxon>Flavobacteriaceae</taxon>
        <taxon>Flavobacterium</taxon>
    </lineage>
</organism>
<sequence>MKHLYAILLLSLCCAPTLVAQEDLILHYTFDGNANDSSGNNNNGTVHNATLTEDRNGNPNGAYDFNGVDSYIDFPASASLDEIYTSEEVTIAAWINIRNWYQGWNVFPIIEQYNPLTDYGSLVLEANWASGGILFTSGYNYEIVGANYTWDFNAWHHVAVTYKKTESIVNFYVDGNLVGSSSYSQDFSPDSENLYAIGRSLSGPDEYTDGKIDEISVYKRAMTSEEIGDILAVSQNQIPTLKMYPNPATAVVNIENYASPDINIYSAEGRLVFSGSISNNKVNVDQLTPGFYFLNVDGKSLKFIKG</sequence>
<accession>A0A972FUM9</accession>
<keyword evidence="7" id="KW-1185">Reference proteome</keyword>